<keyword evidence="3" id="KW-1185">Reference proteome</keyword>
<reference evidence="2 3" key="1">
    <citation type="submission" date="2019-12" db="EMBL/GenBank/DDBJ databases">
        <title>Paenibacillus sp. nov. sp. isolated from soil.</title>
        <authorList>
            <person name="Kim J."/>
            <person name="Jeong S.E."/>
            <person name="Jung H.S."/>
            <person name="Jeon C.O."/>
        </authorList>
    </citation>
    <scope>NUCLEOTIDE SEQUENCE [LARGE SCALE GENOMIC DNA]</scope>
    <source>
        <strain evidence="2 3">5J-6</strain>
    </source>
</reference>
<dbReference type="RefSeq" id="WP_161407759.1">
    <property type="nucleotide sequence ID" value="NZ_WTUZ01000020.1"/>
</dbReference>
<gene>
    <name evidence="2" type="ORF">GQF01_15975</name>
</gene>
<sequence length="338" mass="37788">MTTRRSDGSYDIWLNGQYALRDFIYELTLEEALDEISYRAQATIVVTPDFPGMRPGQDVRVVGVPYGSSEQIDLLHPAIVWQCENSYERADRLTVTMYDRTIYLAKSEDEFVFPAGMTASERIRRYATGWNIRVGDLPDTKVKLAKSIYRAETIYNMIMKDLKETARKGGPMYRPRMTLNGLELVEIGTNPVIWSLEPSENVMSIMQKRTLEGAVTKVKVLGTKDAGDESAAQVLVIEEGEYAELGTLQKIVQDSSYQSISEAKEAAKAMLSGIQETISVTSLDINTIRAGDKVDLAGSGMDLIAMTVRHELGDPGKMVLELGSPELVRRRFYMNESV</sequence>
<evidence type="ECO:0000313" key="2">
    <source>
        <dbReference type="EMBL" id="MZQ83610.1"/>
    </source>
</evidence>
<evidence type="ECO:0000259" key="1">
    <source>
        <dbReference type="Pfam" id="PF24032"/>
    </source>
</evidence>
<proteinExistence type="predicted"/>
<dbReference type="EMBL" id="WTUZ01000020">
    <property type="protein sequence ID" value="MZQ83610.1"/>
    <property type="molecule type" value="Genomic_DNA"/>
</dbReference>
<evidence type="ECO:0000313" key="3">
    <source>
        <dbReference type="Proteomes" id="UP000481087"/>
    </source>
</evidence>
<accession>A0A6L8V2Z2</accession>
<feature type="domain" description="YqbQ/XkdQ" evidence="1">
    <location>
        <begin position="86"/>
        <end position="298"/>
    </location>
</feature>
<dbReference type="InterPro" id="IPR056937">
    <property type="entry name" value="YqbQ/XkdQ"/>
</dbReference>
<name>A0A6L8V2Z2_9BACL</name>
<comment type="caution">
    <text evidence="2">The sequence shown here is derived from an EMBL/GenBank/DDBJ whole genome shotgun (WGS) entry which is preliminary data.</text>
</comment>
<dbReference type="AlphaFoldDB" id="A0A6L8V2Z2"/>
<dbReference type="Proteomes" id="UP000481087">
    <property type="component" value="Unassembled WGS sequence"/>
</dbReference>
<organism evidence="2 3">
    <name type="scientific">Paenibacillus silvestris</name>
    <dbReference type="NCBI Taxonomy" id="2606219"/>
    <lineage>
        <taxon>Bacteria</taxon>
        <taxon>Bacillati</taxon>
        <taxon>Bacillota</taxon>
        <taxon>Bacilli</taxon>
        <taxon>Bacillales</taxon>
        <taxon>Paenibacillaceae</taxon>
        <taxon>Paenibacillus</taxon>
    </lineage>
</organism>
<protein>
    <submittedName>
        <fullName evidence="2">Phage portal protein</fullName>
    </submittedName>
</protein>
<dbReference type="Pfam" id="PF24032">
    <property type="entry name" value="YQBQ"/>
    <property type="match status" value="1"/>
</dbReference>